<dbReference type="InterPro" id="IPR049517">
    <property type="entry name" value="ACX-like_C"/>
</dbReference>
<evidence type="ECO:0000259" key="3">
    <source>
        <dbReference type="Pfam" id="PF19278"/>
    </source>
</evidence>
<keyword evidence="5" id="KW-1185">Reference proteome</keyword>
<dbReference type="Pfam" id="PF19278">
    <property type="entry name" value="Hydant_A_C"/>
    <property type="match status" value="1"/>
</dbReference>
<dbReference type="GO" id="GO:0005829">
    <property type="term" value="C:cytosol"/>
    <property type="evidence" value="ECO:0007669"/>
    <property type="project" value="TreeGrafter"/>
</dbReference>
<dbReference type="InterPro" id="IPR002821">
    <property type="entry name" value="Hydantoinase_A"/>
</dbReference>
<protein>
    <submittedName>
        <fullName evidence="4">N-methylhydantoinase A</fullName>
    </submittedName>
</protein>
<dbReference type="Pfam" id="PF01968">
    <property type="entry name" value="Hydantoinase_A"/>
    <property type="match status" value="1"/>
</dbReference>
<dbReference type="SUPFAM" id="SSF53067">
    <property type="entry name" value="Actin-like ATPase domain"/>
    <property type="match status" value="1"/>
</dbReference>
<feature type="domain" description="Hydantoinase A/oxoprolinase" evidence="1">
    <location>
        <begin position="203"/>
        <end position="489"/>
    </location>
</feature>
<evidence type="ECO:0000259" key="1">
    <source>
        <dbReference type="Pfam" id="PF01968"/>
    </source>
</evidence>
<evidence type="ECO:0000313" key="4">
    <source>
        <dbReference type="EMBL" id="SDF63792.1"/>
    </source>
</evidence>
<dbReference type="GO" id="GO:0006749">
    <property type="term" value="P:glutathione metabolic process"/>
    <property type="evidence" value="ECO:0007669"/>
    <property type="project" value="TreeGrafter"/>
</dbReference>
<dbReference type="Proteomes" id="UP000198615">
    <property type="component" value="Unassembled WGS sequence"/>
</dbReference>
<comment type="caution">
    <text evidence="4">The sequence shown here is derived from an EMBL/GenBank/DDBJ whole genome shotgun (WGS) entry which is preliminary data.</text>
</comment>
<dbReference type="InterPro" id="IPR045079">
    <property type="entry name" value="Oxoprolinase-like"/>
</dbReference>
<dbReference type="InterPro" id="IPR043129">
    <property type="entry name" value="ATPase_NBD"/>
</dbReference>
<dbReference type="OrthoDB" id="9759608at2"/>
<organism evidence="4 5">
    <name type="scientific">Thalassobaculum litoreum DSM 18839</name>
    <dbReference type="NCBI Taxonomy" id="1123362"/>
    <lineage>
        <taxon>Bacteria</taxon>
        <taxon>Pseudomonadati</taxon>
        <taxon>Pseudomonadota</taxon>
        <taxon>Alphaproteobacteria</taxon>
        <taxon>Rhodospirillales</taxon>
        <taxon>Thalassobaculaceae</taxon>
        <taxon>Thalassobaculum</taxon>
    </lineage>
</organism>
<sequence>MGYRVGVDIGGTFTDFCAFDEDSGALHTLKVFSTPQTPGQEVIAGITGLAERYGVTPQQVTYFTHGTTVGVNTVIQRRGITLCLFTTRGFEDVLEVARLKMPDPYDLFSGRPEPLVTRDRVFSIDERMLFDGSVDTPLDEASVDAAIEGVRAVGGEGVVVALLHAYRNPTHEQRVAEIIKAKAPELTVTCASEVWPVIREYERTVTAVVAGYVQGRVAHYLDSLQKALASAGVPAEPMITKSNGGVMTAEIGKQECAQMLLSGTASGVIGAASVAMETGARAAMSLDIGGTSADVAIIRDGTPQYGIGEVIGEFPIYIPTVSVTSIGEGGGSIAWVDPHGVLKVGPESAGSTPGPACYDRGGERPAITDAFVVCGFLGQAALGYSAVSMRTDLSETAMATVAEKIGKSVQDTAEAVIRVATSGMYLEVSKLVSRHGIDPRELSLIAFGGAGPMMACFLARELGMREVVIPRVPGVLSAFGGLIADIKNDFIRTVYLDLETGSLEEMRAVYADLREAAIAWIRDEHGYEGAVTLLHSADMRYRGQSYEIETPLDAEWIDSGDLNAMAGAFHAAHERIYEHADADAPVQIINLRLVVVGTPPKPKFAPVETSDAAPVATASVPVFYDGATHTAAVYARGDLYAGQSFPGPAIVTQDDCTTCVLGGFTATVDPSGNLILSREG</sequence>
<dbReference type="Gene3D" id="3.30.420.40">
    <property type="match status" value="1"/>
</dbReference>
<feature type="domain" description="Hydantoinase/oxoprolinase N-terminal" evidence="2">
    <location>
        <begin position="4"/>
        <end position="181"/>
    </location>
</feature>
<evidence type="ECO:0000259" key="2">
    <source>
        <dbReference type="Pfam" id="PF05378"/>
    </source>
</evidence>
<dbReference type="PANTHER" id="PTHR11365:SF23">
    <property type="entry name" value="HYPOTHETICAL 5-OXOPROLINASE (EUROFUNG)-RELATED"/>
    <property type="match status" value="1"/>
</dbReference>
<dbReference type="Pfam" id="PF05378">
    <property type="entry name" value="Hydant_A_N"/>
    <property type="match status" value="1"/>
</dbReference>
<dbReference type="EMBL" id="FNBW01000005">
    <property type="protein sequence ID" value="SDF63792.1"/>
    <property type="molecule type" value="Genomic_DNA"/>
</dbReference>
<name>A0A8G2BHL6_9PROT</name>
<dbReference type="AlphaFoldDB" id="A0A8G2BHL6"/>
<feature type="domain" description="Acetophenone carboxylase-like C-terminal" evidence="3">
    <location>
        <begin position="503"/>
        <end position="669"/>
    </location>
</feature>
<evidence type="ECO:0000313" key="5">
    <source>
        <dbReference type="Proteomes" id="UP000198615"/>
    </source>
</evidence>
<dbReference type="InterPro" id="IPR008040">
    <property type="entry name" value="Hydant_A_N"/>
</dbReference>
<reference evidence="4 5" key="1">
    <citation type="submission" date="2016-10" db="EMBL/GenBank/DDBJ databases">
        <authorList>
            <person name="Varghese N."/>
            <person name="Submissions S."/>
        </authorList>
    </citation>
    <scope>NUCLEOTIDE SEQUENCE [LARGE SCALE GENOMIC DNA]</scope>
    <source>
        <strain evidence="4 5">DSM 18839</strain>
    </source>
</reference>
<accession>A0A8G2BHL6</accession>
<gene>
    <name evidence="4" type="ORF">SAMN05660686_01873</name>
</gene>
<dbReference type="RefSeq" id="WP_093149826.1">
    <property type="nucleotide sequence ID" value="NZ_FNBW01000005.1"/>
</dbReference>
<proteinExistence type="predicted"/>
<dbReference type="PANTHER" id="PTHR11365">
    <property type="entry name" value="5-OXOPROLINASE RELATED"/>
    <property type="match status" value="1"/>
</dbReference>
<dbReference type="GO" id="GO:0017168">
    <property type="term" value="F:5-oxoprolinase (ATP-hydrolyzing) activity"/>
    <property type="evidence" value="ECO:0007669"/>
    <property type="project" value="TreeGrafter"/>
</dbReference>